<dbReference type="Gene3D" id="2.70.20.10">
    <property type="entry name" value="Topoisomerase I, domain 3"/>
    <property type="match status" value="1"/>
</dbReference>
<evidence type="ECO:0000256" key="11">
    <source>
        <dbReference type="SAM" id="MobiDB-lite"/>
    </source>
</evidence>
<dbReference type="PROSITE" id="PS52039">
    <property type="entry name" value="TOPO_IA_2"/>
    <property type="match status" value="1"/>
</dbReference>
<dbReference type="InterPro" id="IPR003601">
    <property type="entry name" value="Topo_IA_2"/>
</dbReference>
<evidence type="ECO:0000256" key="8">
    <source>
        <dbReference type="ARBA" id="ARBA00023125"/>
    </source>
</evidence>
<evidence type="ECO:0000313" key="14">
    <source>
        <dbReference type="EMBL" id="MDQ0513944.1"/>
    </source>
</evidence>
<evidence type="ECO:0000259" key="12">
    <source>
        <dbReference type="PROSITE" id="PS50880"/>
    </source>
</evidence>
<dbReference type="PRINTS" id="PR00417">
    <property type="entry name" value="PRTPISMRASEI"/>
</dbReference>
<name>A0ABU0LZ30_9BACT</name>
<dbReference type="InterPro" id="IPR013497">
    <property type="entry name" value="Topo_IA_cen"/>
</dbReference>
<protein>
    <recommendedName>
        <fullName evidence="10">DNA topoisomerase 1</fullName>
        <ecNumber evidence="10">5.6.2.1</ecNumber>
    </recommendedName>
    <alternativeName>
        <fullName evidence="10">DNA topoisomerase I</fullName>
    </alternativeName>
</protein>
<feature type="site" description="Interaction with DNA" evidence="10">
    <location>
        <position position="316"/>
    </location>
</feature>
<feature type="region of interest" description="Interaction with DNA" evidence="10">
    <location>
        <begin position="170"/>
        <end position="175"/>
    </location>
</feature>
<evidence type="ECO:0000256" key="6">
    <source>
        <dbReference type="ARBA" id="ARBA00022842"/>
    </source>
</evidence>
<evidence type="ECO:0000256" key="9">
    <source>
        <dbReference type="ARBA" id="ARBA00023235"/>
    </source>
</evidence>
<dbReference type="Pfam" id="PF01751">
    <property type="entry name" value="Toprim"/>
    <property type="match status" value="1"/>
</dbReference>
<dbReference type="Pfam" id="PF01131">
    <property type="entry name" value="Topoisom_bac"/>
    <property type="match status" value="1"/>
</dbReference>
<dbReference type="Gene3D" id="3.30.65.10">
    <property type="entry name" value="Bacterial Topoisomerase I, domain 1"/>
    <property type="match status" value="2"/>
</dbReference>
<dbReference type="InterPro" id="IPR013825">
    <property type="entry name" value="Topo_IA_cen_sub2"/>
</dbReference>
<dbReference type="PANTHER" id="PTHR42785:SF1">
    <property type="entry name" value="DNA TOPOISOMERASE"/>
    <property type="match status" value="1"/>
</dbReference>
<dbReference type="InterPro" id="IPR013498">
    <property type="entry name" value="Topo_IA_Znf"/>
</dbReference>
<sequence length="714" mass="82684">MSKNLMIIESPNKIKTISHYLKNQDMELLATYGHLRDLNKFGMGFNRDLDPNWVIVETKKINDKNNKKEILKTIRDAAKAADKIYLSTDPDREGEAIAWHVWSLLPEEDQKKCVRVVFNEITDRAIHEALNHPRQIDLSQVNSYLARRLLDRNFGYKLSGFVRQFLGGISAGRVQSVALKFLQIRENEIRNFIPESWFTINVLLKNKLNLTLRKLGSNIKNYKLNENINDGKVNFHDALSAQNVIDQLNDEYIFVKEHAPKEEKINAKPALKTSTLQQEAISRFKISSKLVESTAQKLYEGVEINGQMYSLITYPRTDRTDLSETFVDLAKTYIKKTFGADYWKGVQVKKTTKKNQSEKELVQGAHEAIRPSDLSLTPEIVKPYLDKTKFQVYCLIWTRALASLMSQAVYQYQYYDFENNGCLFNNYTRVRKFDGFERVFDQYKLRKTNVELDETNEEENIELNQTAKLVLNEAYPLKTIDVEQHDKKPPARFNEASLIRALEKEGIGRPSTYATIANTVLKRDYAQKQNSALVPTDVGMKIVERLQDIFPNIMSFDFTRKMEEGLDEIASDKVEWKNFLKELFTQFQATLTEAKKNQPPVEPEYVGRLCPLCEHQLIYRKSYRTANPKKFIGCSNYPKCRFVEPLVKPVFVGEDCELCQSPLVRRTSRYGNTFFGCSTFPKCRFIKDDPENPKPLKNQQAKKTTRTKTKAAEE</sequence>
<dbReference type="InterPro" id="IPR006171">
    <property type="entry name" value="TOPRIM_dom"/>
</dbReference>
<dbReference type="EMBL" id="JAUSWO010000001">
    <property type="protein sequence ID" value="MDQ0513944.1"/>
    <property type="molecule type" value="Genomic_DNA"/>
</dbReference>
<dbReference type="Pfam" id="PF01396">
    <property type="entry name" value="Zn_ribbon_Top1"/>
    <property type="match status" value="2"/>
</dbReference>
<dbReference type="InterPro" id="IPR005733">
    <property type="entry name" value="TopoI_bac-type"/>
</dbReference>
<feature type="site" description="Interaction with DNA" evidence="10">
    <location>
        <position position="151"/>
    </location>
</feature>
<dbReference type="SMART" id="SM00437">
    <property type="entry name" value="TOP1Ac"/>
    <property type="match status" value="1"/>
</dbReference>
<feature type="site" description="Interaction with DNA" evidence="10">
    <location>
        <position position="523"/>
    </location>
</feature>
<dbReference type="InterPro" id="IPR028612">
    <property type="entry name" value="Topoisom_1_IA"/>
</dbReference>
<dbReference type="HAMAP" id="MF_00952">
    <property type="entry name" value="Topoisom_1_prok"/>
    <property type="match status" value="1"/>
</dbReference>
<feature type="site" description="Interaction with DNA" evidence="10">
    <location>
        <position position="147"/>
    </location>
</feature>
<dbReference type="SUPFAM" id="SSF56712">
    <property type="entry name" value="Prokaryotic type I DNA topoisomerase"/>
    <property type="match status" value="1"/>
</dbReference>
<comment type="function">
    <text evidence="10">Releases the supercoiling and torsional tension of DNA, which is introduced during the DNA replication and transcription, by transiently cleaving and rejoining one strand of the DNA duplex. Introduces a single-strand break via transesterification at a target site in duplex DNA. The scissile phosphodiester is attacked by the catalytic tyrosine of the enzyme, resulting in the formation of a DNA-(5'-phosphotyrosyl)-enzyme intermediate and the expulsion of a 3'-OH DNA strand. The free DNA strand then undergoes passage around the unbroken strand, thus removing DNA supercoils. Finally, in the religation step, the DNA 3'-OH attacks the covalent intermediate to expel the active-site tyrosine and restore the DNA phosphodiester backbone.</text>
</comment>
<comment type="similarity">
    <text evidence="2 10">Belongs to the type IA topoisomerase family.</text>
</comment>
<keyword evidence="4" id="KW-0863">Zinc-finger</keyword>
<gene>
    <name evidence="10" type="primary">topA</name>
    <name evidence="14" type="ORF">J2Z62_000382</name>
</gene>
<proteinExistence type="inferred from homology"/>
<comment type="caution">
    <text evidence="10">Lacks conserved residue(s) required for the propagation of feature annotation.</text>
</comment>
<evidence type="ECO:0000313" key="15">
    <source>
        <dbReference type="Proteomes" id="UP001240643"/>
    </source>
</evidence>
<feature type="site" description="Interaction with DNA" evidence="10">
    <location>
        <position position="34"/>
    </location>
</feature>
<dbReference type="PROSITE" id="PS00396">
    <property type="entry name" value="TOPO_IA_1"/>
    <property type="match status" value="1"/>
</dbReference>
<evidence type="ECO:0000256" key="1">
    <source>
        <dbReference type="ARBA" id="ARBA00000213"/>
    </source>
</evidence>
<evidence type="ECO:0000256" key="10">
    <source>
        <dbReference type="HAMAP-Rule" id="MF_00952"/>
    </source>
</evidence>
<dbReference type="RefSeq" id="WP_256547362.1">
    <property type="nucleotide sequence ID" value="NZ_CP101809.1"/>
</dbReference>
<evidence type="ECO:0000256" key="3">
    <source>
        <dbReference type="ARBA" id="ARBA00022723"/>
    </source>
</evidence>
<feature type="site" description="Interaction with DNA" evidence="10">
    <location>
        <position position="156"/>
    </location>
</feature>
<keyword evidence="7 10" id="KW-0799">Topoisomerase</keyword>
<evidence type="ECO:0000256" key="4">
    <source>
        <dbReference type="ARBA" id="ARBA00022771"/>
    </source>
</evidence>
<evidence type="ECO:0000256" key="7">
    <source>
        <dbReference type="ARBA" id="ARBA00023029"/>
    </source>
</evidence>
<dbReference type="Gene3D" id="1.10.460.10">
    <property type="entry name" value="Topoisomerase I, domain 2"/>
    <property type="match status" value="1"/>
</dbReference>
<feature type="domain" description="Toprim" evidence="12">
    <location>
        <begin position="3"/>
        <end position="122"/>
    </location>
</feature>
<dbReference type="PROSITE" id="PS50880">
    <property type="entry name" value="TOPRIM"/>
    <property type="match status" value="1"/>
</dbReference>
<dbReference type="InterPro" id="IPR023405">
    <property type="entry name" value="Topo_IA_core_domain"/>
</dbReference>
<feature type="compositionally biased region" description="Basic residues" evidence="11">
    <location>
        <begin position="703"/>
        <end position="714"/>
    </location>
</feature>
<dbReference type="Gene3D" id="3.40.50.140">
    <property type="match status" value="1"/>
</dbReference>
<keyword evidence="15" id="KW-1185">Reference proteome</keyword>
<comment type="caution">
    <text evidence="14">The sequence shown here is derived from an EMBL/GenBank/DDBJ whole genome shotgun (WGS) entry which is preliminary data.</text>
</comment>
<keyword evidence="9 10" id="KW-0413">Isomerase</keyword>
<evidence type="ECO:0000256" key="5">
    <source>
        <dbReference type="ARBA" id="ARBA00022833"/>
    </source>
</evidence>
<dbReference type="InterPro" id="IPR023406">
    <property type="entry name" value="Topo_IA_AS"/>
</dbReference>
<comment type="subunit">
    <text evidence="10">Monomer.</text>
</comment>
<keyword evidence="3" id="KW-0479">Metal-binding</keyword>
<reference evidence="14" key="1">
    <citation type="submission" date="2023-07" db="EMBL/GenBank/DDBJ databases">
        <title>Genomic Encyclopedia of Type Strains, Phase IV (KMG-IV): sequencing the most valuable type-strain genomes for metagenomic binning, comparative biology and taxonomic classification.</title>
        <authorList>
            <person name="Goeker M."/>
        </authorList>
    </citation>
    <scope>NUCLEOTIDE SEQUENCE [LARGE SCALE GENOMIC DNA]</scope>
    <source>
        <strain evidence="14">DSM 21204</strain>
    </source>
</reference>
<dbReference type="InterPro" id="IPR013826">
    <property type="entry name" value="Topo_IA_cen_sub3"/>
</dbReference>
<dbReference type="NCBIfam" id="TIGR01051">
    <property type="entry name" value="topA_bact"/>
    <property type="match status" value="1"/>
</dbReference>
<dbReference type="InterPro" id="IPR013824">
    <property type="entry name" value="Topo_IA_cen_sub1"/>
</dbReference>
<feature type="active site" description="O-(5'-phospho-DNA)-tyrosine intermediate" evidence="10">
    <location>
        <position position="314"/>
    </location>
</feature>
<dbReference type="Gene3D" id="1.10.290.10">
    <property type="entry name" value="Topoisomerase I, domain 4"/>
    <property type="match status" value="1"/>
</dbReference>
<keyword evidence="8 10" id="KW-0238">DNA-binding</keyword>
<feature type="site" description="Interaction with DNA" evidence="10">
    <location>
        <position position="148"/>
    </location>
</feature>
<dbReference type="GO" id="GO:0003917">
    <property type="term" value="F:DNA topoisomerase type I (single strand cut, ATP-independent) activity"/>
    <property type="evidence" value="ECO:0007669"/>
    <property type="project" value="UniProtKB-EC"/>
</dbReference>
<dbReference type="SMART" id="SM00493">
    <property type="entry name" value="TOPRIM"/>
    <property type="match status" value="1"/>
</dbReference>
<dbReference type="PANTHER" id="PTHR42785">
    <property type="entry name" value="DNA TOPOISOMERASE, TYPE IA, CORE"/>
    <property type="match status" value="1"/>
</dbReference>
<dbReference type="CDD" id="cd00186">
    <property type="entry name" value="TOP1Ac"/>
    <property type="match status" value="1"/>
</dbReference>
<dbReference type="InterPro" id="IPR003602">
    <property type="entry name" value="Topo_IA_DNA-bd_dom"/>
</dbReference>
<keyword evidence="5" id="KW-0862">Zinc</keyword>
<dbReference type="EC" id="5.6.2.1" evidence="10"/>
<dbReference type="SMART" id="SM00436">
    <property type="entry name" value="TOP1Bc"/>
    <property type="match status" value="1"/>
</dbReference>
<evidence type="ECO:0000256" key="2">
    <source>
        <dbReference type="ARBA" id="ARBA00009446"/>
    </source>
</evidence>
<feature type="domain" description="Topo IA-type catalytic" evidence="13">
    <location>
        <begin position="137"/>
        <end position="591"/>
    </location>
</feature>
<evidence type="ECO:0000259" key="13">
    <source>
        <dbReference type="PROSITE" id="PS52039"/>
    </source>
</evidence>
<organism evidence="14 15">
    <name type="scientific">Mycoplasmoides fastidiosum</name>
    <dbReference type="NCBI Taxonomy" id="92758"/>
    <lineage>
        <taxon>Bacteria</taxon>
        <taxon>Bacillati</taxon>
        <taxon>Mycoplasmatota</taxon>
        <taxon>Mycoplasmoidales</taxon>
        <taxon>Mycoplasmoidaceae</taxon>
        <taxon>Mycoplasmoides</taxon>
    </lineage>
</organism>
<comment type="catalytic activity">
    <reaction evidence="1 10">
        <text>ATP-independent breakage of single-stranded DNA, followed by passage and rejoining.</text>
        <dbReference type="EC" id="5.6.2.1"/>
    </reaction>
</comment>
<feature type="region of interest" description="Disordered" evidence="11">
    <location>
        <begin position="689"/>
        <end position="714"/>
    </location>
</feature>
<dbReference type="Proteomes" id="UP001240643">
    <property type="component" value="Unassembled WGS sequence"/>
</dbReference>
<accession>A0ABU0LZ30</accession>
<dbReference type="SUPFAM" id="SSF57783">
    <property type="entry name" value="Zinc beta-ribbon"/>
    <property type="match status" value="2"/>
</dbReference>
<dbReference type="InterPro" id="IPR000380">
    <property type="entry name" value="Topo_IA"/>
</dbReference>
<keyword evidence="6" id="KW-0460">Magnesium</keyword>